<dbReference type="Pfam" id="PF17919">
    <property type="entry name" value="RT_RNaseH_2"/>
    <property type="match status" value="1"/>
</dbReference>
<dbReference type="GO" id="GO:0004523">
    <property type="term" value="F:RNA-DNA hybrid ribonuclease activity"/>
    <property type="evidence" value="ECO:0007669"/>
    <property type="project" value="InterPro"/>
</dbReference>
<dbReference type="CDD" id="cd09279">
    <property type="entry name" value="RNase_HI_like"/>
    <property type="match status" value="1"/>
</dbReference>
<accession>A0AA88XQL5</accession>
<comment type="caution">
    <text evidence="3">The sequence shown here is derived from an EMBL/GenBank/DDBJ whole genome shotgun (WGS) entry which is preliminary data.</text>
</comment>
<evidence type="ECO:0000259" key="1">
    <source>
        <dbReference type="PROSITE" id="PS50879"/>
    </source>
</evidence>
<organism evidence="3 4">
    <name type="scientific">Escallonia herrerae</name>
    <dbReference type="NCBI Taxonomy" id="1293975"/>
    <lineage>
        <taxon>Eukaryota</taxon>
        <taxon>Viridiplantae</taxon>
        <taxon>Streptophyta</taxon>
        <taxon>Embryophyta</taxon>
        <taxon>Tracheophyta</taxon>
        <taxon>Spermatophyta</taxon>
        <taxon>Magnoliopsida</taxon>
        <taxon>eudicotyledons</taxon>
        <taxon>Gunneridae</taxon>
        <taxon>Pentapetalae</taxon>
        <taxon>asterids</taxon>
        <taxon>campanulids</taxon>
        <taxon>Escalloniales</taxon>
        <taxon>Escalloniaceae</taxon>
        <taxon>Escallonia</taxon>
    </lineage>
</organism>
<dbReference type="Pfam" id="PF00665">
    <property type="entry name" value="rve"/>
    <property type="match status" value="1"/>
</dbReference>
<protein>
    <submittedName>
        <fullName evidence="3">Uncharacterized protein</fullName>
    </submittedName>
</protein>
<dbReference type="SUPFAM" id="SSF56672">
    <property type="entry name" value="DNA/RNA polymerases"/>
    <property type="match status" value="1"/>
</dbReference>
<name>A0AA88XQL5_9ASTE</name>
<dbReference type="Pfam" id="PF13456">
    <property type="entry name" value="RVT_3"/>
    <property type="match status" value="1"/>
</dbReference>
<feature type="domain" description="RNase H type-1" evidence="1">
    <location>
        <begin position="218"/>
        <end position="347"/>
    </location>
</feature>
<dbReference type="PANTHER" id="PTHR48475:SF2">
    <property type="entry name" value="RIBONUCLEASE H"/>
    <property type="match status" value="1"/>
</dbReference>
<evidence type="ECO:0000313" key="3">
    <source>
        <dbReference type="EMBL" id="KAK3042740.1"/>
    </source>
</evidence>
<dbReference type="PROSITE" id="PS50879">
    <property type="entry name" value="RNASE_H_1"/>
    <property type="match status" value="1"/>
</dbReference>
<reference evidence="3" key="1">
    <citation type="submission" date="2022-12" db="EMBL/GenBank/DDBJ databases">
        <title>Draft genome assemblies for two species of Escallonia (Escalloniales).</title>
        <authorList>
            <person name="Chanderbali A."/>
            <person name="Dervinis C."/>
            <person name="Anghel I."/>
            <person name="Soltis D."/>
            <person name="Soltis P."/>
            <person name="Zapata F."/>
        </authorList>
    </citation>
    <scope>NUCLEOTIDE SEQUENCE</scope>
    <source>
        <strain evidence="3">UCBG64.0493</strain>
        <tissue evidence="3">Leaf</tissue>
    </source>
</reference>
<dbReference type="InterPro" id="IPR041588">
    <property type="entry name" value="Integrase_H2C2"/>
</dbReference>
<dbReference type="PANTHER" id="PTHR48475">
    <property type="entry name" value="RIBONUCLEASE H"/>
    <property type="match status" value="1"/>
</dbReference>
<dbReference type="InterPro" id="IPR041577">
    <property type="entry name" value="RT_RNaseH_2"/>
</dbReference>
<keyword evidence="4" id="KW-1185">Reference proteome</keyword>
<dbReference type="Gene3D" id="3.30.420.10">
    <property type="entry name" value="Ribonuclease H-like superfamily/Ribonuclease H"/>
    <property type="match status" value="2"/>
</dbReference>
<dbReference type="EMBL" id="JAVXUP010000016">
    <property type="protein sequence ID" value="KAK3042740.1"/>
    <property type="molecule type" value="Genomic_DNA"/>
</dbReference>
<sequence>MQRGEPVEDLVSIEVYPGEENKTVRIGSNLKEDTELELVNLLRTYEDIFAWKAADMPGVDPEIITHRLNKSFEELKTYLSFPPLLSKPLPGENLFLHLSVTEVTISTILIREEDGVQKPIYYISKVLQDVETRYPKIDKIALALIISARRLRPYFQSHTIIVLTNQPLRKVLLSPEASGRLVNWSVELGEFNIQYKPRTTIKAQALADFIVECTLPEDPTQLNPYVDGSSALGSSGAGLILISPEGFTIEYALRFGFQASNNEAEYEALLAGIRLAHALKVDSLSVHSDSQLVVNHVLGDYEAREERMAQYLNLVKTSAVKFQNFTIRQIPRDQNTQADTLSRLASAEETDVRRPVYLEFLKDRSISSQAEIEIIEQEPCWMDTIIKYLSTGELPSERHEARNLHVKAARYALVEGTLYKKSFSLPYLTCLRPSESLYALQEVHEGICGQHLGGRTLAQKILRQGYYWPIMQRDAIEFTLRCDKCQKFAPISHTPVAPLTSIVSPIPFAVWGIDLLGPFPMASGQRRFVIMAIDYFTKWTEVESLATITSAKCEDFFLKNVVCHFGVPRALVVDNGKQFANNNFCTFCTNLSIDLRFTSVAHPRSNGQTEK</sequence>
<gene>
    <name evidence="3" type="ORF">RJ639_000798</name>
</gene>
<evidence type="ECO:0000313" key="4">
    <source>
        <dbReference type="Proteomes" id="UP001188597"/>
    </source>
</evidence>
<dbReference type="Proteomes" id="UP001188597">
    <property type="component" value="Unassembled WGS sequence"/>
</dbReference>
<dbReference type="InterPro" id="IPR043502">
    <property type="entry name" value="DNA/RNA_pol_sf"/>
</dbReference>
<feature type="domain" description="Integrase catalytic" evidence="2">
    <location>
        <begin position="503"/>
        <end position="611"/>
    </location>
</feature>
<dbReference type="GO" id="GO:0003676">
    <property type="term" value="F:nucleic acid binding"/>
    <property type="evidence" value="ECO:0007669"/>
    <property type="project" value="InterPro"/>
</dbReference>
<dbReference type="Pfam" id="PF17921">
    <property type="entry name" value="Integrase_H2C2"/>
    <property type="match status" value="1"/>
</dbReference>
<evidence type="ECO:0000259" key="2">
    <source>
        <dbReference type="PROSITE" id="PS50994"/>
    </source>
</evidence>
<dbReference type="InterPro" id="IPR001584">
    <property type="entry name" value="Integrase_cat-core"/>
</dbReference>
<dbReference type="PROSITE" id="PS50994">
    <property type="entry name" value="INTEGRASE"/>
    <property type="match status" value="1"/>
</dbReference>
<dbReference type="SUPFAM" id="SSF53098">
    <property type="entry name" value="Ribonuclease H-like"/>
    <property type="match status" value="2"/>
</dbReference>
<dbReference type="InterPro" id="IPR036397">
    <property type="entry name" value="RNaseH_sf"/>
</dbReference>
<proteinExistence type="predicted"/>
<dbReference type="Gene3D" id="1.10.340.70">
    <property type="match status" value="1"/>
</dbReference>
<dbReference type="InterPro" id="IPR012337">
    <property type="entry name" value="RNaseH-like_sf"/>
</dbReference>
<dbReference type="GO" id="GO:0015074">
    <property type="term" value="P:DNA integration"/>
    <property type="evidence" value="ECO:0007669"/>
    <property type="project" value="InterPro"/>
</dbReference>
<dbReference type="AlphaFoldDB" id="A0AA88XQL5"/>
<dbReference type="InterPro" id="IPR002156">
    <property type="entry name" value="RNaseH_domain"/>
</dbReference>